<dbReference type="SUPFAM" id="SSF82714">
    <property type="entry name" value="Multidrug efflux transporter AcrB TolC docking domain, DN and DC subdomains"/>
    <property type="match status" value="2"/>
</dbReference>
<evidence type="ECO:0000256" key="1">
    <source>
        <dbReference type="ARBA" id="ARBA00004429"/>
    </source>
</evidence>
<dbReference type="PRINTS" id="PR00702">
    <property type="entry name" value="ACRIFLAVINRP"/>
</dbReference>
<evidence type="ECO:0000256" key="8">
    <source>
        <dbReference type="ARBA" id="ARBA00023136"/>
    </source>
</evidence>
<dbReference type="FunFam" id="1.20.1640.10:FF:000001">
    <property type="entry name" value="Efflux pump membrane transporter"/>
    <property type="match status" value="1"/>
</dbReference>
<dbReference type="GO" id="GO:0015562">
    <property type="term" value="F:efflux transmembrane transporter activity"/>
    <property type="evidence" value="ECO:0007669"/>
    <property type="project" value="InterPro"/>
</dbReference>
<comment type="subcellular location">
    <subcellularLocation>
        <location evidence="1">Cell inner membrane</location>
        <topology evidence="1">Multi-pass membrane protein</topology>
    </subcellularLocation>
</comment>
<dbReference type="Gene3D" id="1.20.1640.10">
    <property type="entry name" value="Multidrug efflux transporter AcrB transmembrane domain"/>
    <property type="match status" value="2"/>
</dbReference>
<keyword evidence="3" id="KW-0813">Transport</keyword>
<keyword evidence="11" id="KW-1185">Reference proteome</keyword>
<feature type="transmembrane region" description="Helical" evidence="9">
    <location>
        <begin position="432"/>
        <end position="452"/>
    </location>
</feature>
<dbReference type="InterPro" id="IPR001036">
    <property type="entry name" value="Acrflvin-R"/>
</dbReference>
<evidence type="ECO:0000256" key="6">
    <source>
        <dbReference type="ARBA" id="ARBA00022692"/>
    </source>
</evidence>
<evidence type="ECO:0000256" key="7">
    <source>
        <dbReference type="ARBA" id="ARBA00022989"/>
    </source>
</evidence>
<accession>A0A8G2F150</accession>
<feature type="transmembrane region" description="Helical" evidence="9">
    <location>
        <begin position="872"/>
        <end position="892"/>
    </location>
</feature>
<feature type="transmembrane region" description="Helical" evidence="9">
    <location>
        <begin position="472"/>
        <end position="496"/>
    </location>
</feature>
<organism evidence="10 11">
    <name type="scientific">Parabacteroides chinchillae</name>
    <dbReference type="NCBI Taxonomy" id="871327"/>
    <lineage>
        <taxon>Bacteria</taxon>
        <taxon>Pseudomonadati</taxon>
        <taxon>Bacteroidota</taxon>
        <taxon>Bacteroidia</taxon>
        <taxon>Bacteroidales</taxon>
        <taxon>Tannerellaceae</taxon>
        <taxon>Parabacteroides</taxon>
    </lineage>
</organism>
<reference evidence="10 11" key="1">
    <citation type="submission" date="2016-10" db="EMBL/GenBank/DDBJ databases">
        <authorList>
            <person name="Varghese N."/>
            <person name="Submissions S."/>
        </authorList>
    </citation>
    <scope>NUCLEOTIDE SEQUENCE [LARGE SCALE GENOMIC DNA]</scope>
    <source>
        <strain evidence="10 11">DSM 29073</strain>
    </source>
</reference>
<dbReference type="EMBL" id="FNVS01000006">
    <property type="protein sequence ID" value="SEF77063.1"/>
    <property type="molecule type" value="Genomic_DNA"/>
</dbReference>
<evidence type="ECO:0000313" key="11">
    <source>
        <dbReference type="Proteomes" id="UP000236725"/>
    </source>
</evidence>
<feature type="transmembrane region" description="Helical" evidence="9">
    <location>
        <begin position="12"/>
        <end position="33"/>
    </location>
</feature>
<keyword evidence="4" id="KW-1003">Cell membrane</keyword>
<evidence type="ECO:0000313" key="10">
    <source>
        <dbReference type="EMBL" id="SEF77063.1"/>
    </source>
</evidence>
<dbReference type="SUPFAM" id="SSF82693">
    <property type="entry name" value="Multidrug efflux transporter AcrB pore domain, PN1, PN2, PC1 and PC2 subdomains"/>
    <property type="match status" value="3"/>
</dbReference>
<dbReference type="NCBIfam" id="TIGR00915">
    <property type="entry name" value="2A0602"/>
    <property type="match status" value="1"/>
</dbReference>
<comment type="caution">
    <text evidence="10">The sequence shown here is derived from an EMBL/GenBank/DDBJ whole genome shotgun (WGS) entry which is preliminary data.</text>
</comment>
<dbReference type="InterPro" id="IPR027463">
    <property type="entry name" value="AcrB_DN_DC_subdom"/>
</dbReference>
<dbReference type="Proteomes" id="UP000236725">
    <property type="component" value="Unassembled WGS sequence"/>
</dbReference>
<dbReference type="PANTHER" id="PTHR32063:SF9">
    <property type="entry name" value="SIMILAR TO MULTIDRUG RESISTANCE PROTEIN MEXB"/>
    <property type="match status" value="1"/>
</dbReference>
<keyword evidence="5" id="KW-0997">Cell inner membrane</keyword>
<dbReference type="InterPro" id="IPR004764">
    <property type="entry name" value="MdtF-like"/>
</dbReference>
<dbReference type="PANTHER" id="PTHR32063">
    <property type="match status" value="1"/>
</dbReference>
<dbReference type="Gene3D" id="3.30.70.1430">
    <property type="entry name" value="Multidrug efflux transporter AcrB pore domain"/>
    <property type="match status" value="2"/>
</dbReference>
<proteinExistence type="inferred from homology"/>
<dbReference type="Pfam" id="PF00873">
    <property type="entry name" value="ACR_tran"/>
    <property type="match status" value="1"/>
</dbReference>
<feature type="transmembrane region" description="Helical" evidence="9">
    <location>
        <begin position="899"/>
        <end position="919"/>
    </location>
</feature>
<name>A0A8G2F150_9BACT</name>
<dbReference type="Gene3D" id="3.30.2090.10">
    <property type="entry name" value="Multidrug efflux transporter AcrB TolC docking domain, DN and DC subdomains"/>
    <property type="match status" value="2"/>
</dbReference>
<gene>
    <name evidence="10" type="ORF">SAMN05444001_106133</name>
</gene>
<feature type="transmembrane region" description="Helical" evidence="9">
    <location>
        <begin position="925"/>
        <end position="950"/>
    </location>
</feature>
<dbReference type="GO" id="GO:0009636">
    <property type="term" value="P:response to toxic substance"/>
    <property type="evidence" value="ECO:0007669"/>
    <property type="project" value="UniProtKB-ARBA"/>
</dbReference>
<feature type="transmembrane region" description="Helical" evidence="9">
    <location>
        <begin position="364"/>
        <end position="384"/>
    </location>
</feature>
<dbReference type="RefSeq" id="WP_103983026.1">
    <property type="nucleotide sequence ID" value="NZ_FNVS01000006.1"/>
</dbReference>
<evidence type="ECO:0000256" key="3">
    <source>
        <dbReference type="ARBA" id="ARBA00022448"/>
    </source>
</evidence>
<feature type="transmembrane region" description="Helical" evidence="9">
    <location>
        <begin position="971"/>
        <end position="990"/>
    </location>
</feature>
<evidence type="ECO:0000256" key="4">
    <source>
        <dbReference type="ARBA" id="ARBA00022475"/>
    </source>
</evidence>
<dbReference type="GO" id="GO:0042910">
    <property type="term" value="F:xenobiotic transmembrane transporter activity"/>
    <property type="evidence" value="ECO:0007669"/>
    <property type="project" value="TreeGrafter"/>
</dbReference>
<dbReference type="Gene3D" id="3.30.70.1320">
    <property type="entry name" value="Multidrug efflux transporter AcrB pore domain like"/>
    <property type="match status" value="1"/>
</dbReference>
<feature type="transmembrane region" description="Helical" evidence="9">
    <location>
        <begin position="540"/>
        <end position="557"/>
    </location>
</feature>
<keyword evidence="7 9" id="KW-1133">Transmembrane helix</keyword>
<feature type="transmembrane region" description="Helical" evidence="9">
    <location>
        <begin position="390"/>
        <end position="411"/>
    </location>
</feature>
<protein>
    <submittedName>
        <fullName evidence="10">Hydrophobe/amphiphile efflux-1 (HAE1) family protein</fullName>
    </submittedName>
</protein>
<feature type="transmembrane region" description="Helical" evidence="9">
    <location>
        <begin position="1002"/>
        <end position="1028"/>
    </location>
</feature>
<comment type="similarity">
    <text evidence="2">Belongs to the resistance-nodulation-cell division (RND) (TC 2.A.6) family.</text>
</comment>
<keyword evidence="6 9" id="KW-0812">Transmembrane</keyword>
<dbReference type="AlphaFoldDB" id="A0A8G2F150"/>
<dbReference type="Gene3D" id="3.30.70.1440">
    <property type="entry name" value="Multidrug efflux transporter AcrB pore domain"/>
    <property type="match status" value="1"/>
</dbReference>
<sequence>MNIRTFIDRPILACVISVLILMVGIVGLTMLPIEQFPSIAPPTIHVNATYTGANAETVQKSVIVPLEEAINGVENMIYMTSSATNTGNATITVYFKQGTDADMAQVNVQNRVSQVTGMLPAEVTKVGVTTLKRQTGTLKVVSLYNKDGSYDDLFLNNYMKINVIPRLSRISGVGDIHMMGSEYSMRIWLNPQRMAQYGLMPSDISAVLNEQNVEAATGTLGEESDNTYQYILKYRGRYETAEEFENLVVRSLPDGQALYLKDVAEIELGALNYGYKGEVNGYPGTTCTISQTAGSNANEIIKEIDRTLEELSQNLPKGMEFADVVSTKDQLDASIKDVIKTLVEAILLVILVVYVFLQSMRSTFIPAVSIIVSLVGTFAFLYIAGFSLNMLTLFALVLVIGTVVDDAIVVVEAVQAKFDEGYKSAYQATIDAMGGISSALITTSLVFMAVFIPVCFMEGTTGTFYTQFGLTMAVAVIISLVNALTLSPALCALIMTPHMEVGKGEKASLSSRLHVAYESAFNAMLNRYKTGIVWFINRKWLLYPLMTVIFAGLFLLMKSTKTGLIPTEDTGAIYINVATAPGSTLNETKQVMDQIDKCIRDIPQIEIFAKIAGYGMLSGQGATNGIFFVRLKHWDEREGKENHINSVIADINKRTASVKSANMMVFAQPMLSGYGNSNGIEMYVQDRKGGTIEELQTQTQAFCRALEERPEIAIAYSTFATRYPQYKVEVDAALCKKNNVSPSDVLNVLSGYIGGTYASNMNLYTKMYRVMIQAAPEFRLDEEALNNIFVRTTEGDMSPIEQYVRIEKVYGPESLSRFNLFSSISVTVMPADGYSTGQAIKAIADVSVRSLPSGYGYEFGGRSREEADTGTGTIVIFIICFLFIYLLLCALYESLFIPMAVMLAVPFGLFGSFLFANLFGVENNIYMQTGLLMLIGLLSKTAILLTEYASQRRTEGYSIVRASLEAARVRLRPILMTVLTMVFGMIPMAMSSGVGANGSKALALGTIGGMLIGTLALLFFVPFFFIIFQHIEERVMPQRRVLKLSEQSNKERE</sequence>
<dbReference type="GO" id="GO:0005886">
    <property type="term" value="C:plasma membrane"/>
    <property type="evidence" value="ECO:0007669"/>
    <property type="project" value="UniProtKB-SubCell"/>
</dbReference>
<keyword evidence="8 9" id="KW-0472">Membrane</keyword>
<evidence type="ECO:0000256" key="2">
    <source>
        <dbReference type="ARBA" id="ARBA00010942"/>
    </source>
</evidence>
<evidence type="ECO:0000256" key="5">
    <source>
        <dbReference type="ARBA" id="ARBA00022519"/>
    </source>
</evidence>
<dbReference type="FunFam" id="3.30.70.1430:FF:000001">
    <property type="entry name" value="Efflux pump membrane transporter"/>
    <property type="match status" value="1"/>
</dbReference>
<evidence type="ECO:0000256" key="9">
    <source>
        <dbReference type="SAM" id="Phobius"/>
    </source>
</evidence>
<feature type="transmembrane region" description="Helical" evidence="9">
    <location>
        <begin position="338"/>
        <end position="357"/>
    </location>
</feature>
<dbReference type="SUPFAM" id="SSF82866">
    <property type="entry name" value="Multidrug efflux transporter AcrB transmembrane domain"/>
    <property type="match status" value="2"/>
</dbReference>